<dbReference type="GO" id="GO:0006284">
    <property type="term" value="P:base-excision repair"/>
    <property type="evidence" value="ECO:0007669"/>
    <property type="project" value="UniProtKB-UniRule"/>
</dbReference>
<keyword evidence="4 7" id="KW-0456">Lyase</keyword>
<dbReference type="HAMAP" id="MF_00241">
    <property type="entry name" value="Ogg"/>
    <property type="match status" value="1"/>
</dbReference>
<feature type="active site" evidence="7">
    <location>
        <position position="133"/>
    </location>
</feature>
<keyword evidence="5 7" id="KW-0511">Multifunctional enzyme</keyword>
<evidence type="ECO:0000256" key="4">
    <source>
        <dbReference type="ARBA" id="ARBA00023239"/>
    </source>
</evidence>
<dbReference type="PIRSF" id="PIRSF005954">
    <property type="entry name" value="Thrmst_ogg"/>
    <property type="match status" value="1"/>
</dbReference>
<evidence type="ECO:0000256" key="3">
    <source>
        <dbReference type="ARBA" id="ARBA00023204"/>
    </source>
</evidence>
<feature type="domain" description="HhH-GPD" evidence="8">
    <location>
        <begin position="50"/>
        <end position="208"/>
    </location>
</feature>
<keyword evidence="3 7" id="KW-0234">DNA repair</keyword>
<dbReference type="InterPro" id="IPR023170">
    <property type="entry name" value="HhH_base_excis_C"/>
</dbReference>
<evidence type="ECO:0000256" key="5">
    <source>
        <dbReference type="ARBA" id="ARBA00023268"/>
    </source>
</evidence>
<evidence type="ECO:0000256" key="1">
    <source>
        <dbReference type="ARBA" id="ARBA00022763"/>
    </source>
</evidence>
<dbReference type="EMBL" id="DSFE01000014">
    <property type="protein sequence ID" value="HEU97334.1"/>
    <property type="molecule type" value="Genomic_DNA"/>
</dbReference>
<dbReference type="InterPro" id="IPR012092">
    <property type="entry name" value="DNA_glyclase/AP_lyase_Ogg"/>
</dbReference>
<dbReference type="EC" id="3.2.2.-" evidence="7"/>
<dbReference type="Gene3D" id="1.10.340.30">
    <property type="entry name" value="Hypothetical protein, domain 2"/>
    <property type="match status" value="1"/>
</dbReference>
<dbReference type="Gene3D" id="1.10.1670.10">
    <property type="entry name" value="Helix-hairpin-Helix base-excision DNA repair enzymes (C-terminal)"/>
    <property type="match status" value="1"/>
</dbReference>
<dbReference type="SUPFAM" id="SSF48150">
    <property type="entry name" value="DNA-glycosylase"/>
    <property type="match status" value="1"/>
</dbReference>
<dbReference type="InterPro" id="IPR011257">
    <property type="entry name" value="DNA_glycosylase"/>
</dbReference>
<feature type="site" description="Important for guanine/8-oxoguanine distinction" evidence="7">
    <location>
        <position position="210"/>
    </location>
</feature>
<proteinExistence type="inferred from homology"/>
<evidence type="ECO:0000256" key="7">
    <source>
        <dbReference type="HAMAP-Rule" id="MF_00241"/>
    </source>
</evidence>
<evidence type="ECO:0000313" key="9">
    <source>
        <dbReference type="EMBL" id="HEU97334.1"/>
    </source>
</evidence>
<comment type="catalytic activity">
    <reaction evidence="7">
        <text>2'-deoxyribonucleotide-(2'-deoxyribose 5'-phosphate)-2'-deoxyribonucleotide-DNA = a 3'-end 2'-deoxyribonucleotide-(2,3-dehydro-2,3-deoxyribose 5'-phosphate)-DNA + a 5'-end 5'-phospho-2'-deoxyribonucleoside-DNA + H(+)</text>
        <dbReference type="Rhea" id="RHEA:66592"/>
        <dbReference type="Rhea" id="RHEA-COMP:13180"/>
        <dbReference type="Rhea" id="RHEA-COMP:16897"/>
        <dbReference type="Rhea" id="RHEA-COMP:17067"/>
        <dbReference type="ChEBI" id="CHEBI:15378"/>
        <dbReference type="ChEBI" id="CHEBI:136412"/>
        <dbReference type="ChEBI" id="CHEBI:157695"/>
        <dbReference type="ChEBI" id="CHEBI:167181"/>
        <dbReference type="EC" id="4.2.99.18"/>
    </reaction>
</comment>
<accession>A0A7C2YRH2</accession>
<evidence type="ECO:0000259" key="8">
    <source>
        <dbReference type="SMART" id="SM00478"/>
    </source>
</evidence>
<keyword evidence="2 7" id="KW-0378">Hydrolase</keyword>
<comment type="function">
    <text evidence="7">Catalyzes the excision of an oxidatively damaged form of guanine (7,8-dihydro-8-oxoguanine = 8-oxoG) from DNA. Also cleaves the DNA backbone at apurinic/apyrimidinic sites (AP sites).</text>
</comment>
<dbReference type="Pfam" id="PF22175">
    <property type="entry name" value="Ogg-HhH"/>
    <property type="match status" value="1"/>
</dbReference>
<comment type="caution">
    <text evidence="9">The sequence shown here is derived from an EMBL/GenBank/DDBJ whole genome shotgun (WGS) entry which is preliminary data.</text>
</comment>
<gene>
    <name evidence="7" type="primary">ogg</name>
    <name evidence="9" type="ORF">ENO36_00560</name>
</gene>
<organism evidence="9">
    <name type="scientific">Fervidicoccus fontis</name>
    <dbReference type="NCBI Taxonomy" id="683846"/>
    <lineage>
        <taxon>Archaea</taxon>
        <taxon>Thermoproteota</taxon>
        <taxon>Thermoprotei</taxon>
        <taxon>Fervidicoccales</taxon>
        <taxon>Fervidicoccaceae</taxon>
        <taxon>Fervidicoccus</taxon>
    </lineage>
</organism>
<dbReference type="GO" id="GO:0140078">
    <property type="term" value="F:class I DNA-(apurinic or apyrimidinic site) endonuclease activity"/>
    <property type="evidence" value="ECO:0007669"/>
    <property type="project" value="UniProtKB-EC"/>
</dbReference>
<protein>
    <recommendedName>
        <fullName evidence="7">8-oxoguanine DNA glycosylase/AP lyase</fullName>
    </recommendedName>
    <domain>
        <recommendedName>
            <fullName evidence="7">8-oxoguanine DNA glycosylase</fullName>
            <shortName evidence="7">8-oxoG DNA glycosylase</shortName>
            <ecNumber evidence="7">3.2.2.-</ecNumber>
        </recommendedName>
    </domain>
    <domain>
        <recommendedName>
            <fullName evidence="7">DNA-(apurinic or apyrimidinic site) lyase</fullName>
            <shortName evidence="7">AP lyase</shortName>
            <ecNumber evidence="7">4.2.99.18</ecNumber>
        </recommendedName>
    </domain>
</protein>
<dbReference type="GO" id="GO:0016799">
    <property type="term" value="F:hydrolase activity, hydrolyzing N-glycosyl compounds"/>
    <property type="evidence" value="ECO:0007669"/>
    <property type="project" value="UniProtKB-UniRule"/>
</dbReference>
<evidence type="ECO:0000256" key="2">
    <source>
        <dbReference type="ARBA" id="ARBA00022801"/>
    </source>
</evidence>
<keyword evidence="1 7" id="KW-0227">DNA damage</keyword>
<dbReference type="AlphaFoldDB" id="A0A7C2YRH2"/>
<dbReference type="NCBIfam" id="NF002305">
    <property type="entry name" value="PRK01229.1"/>
    <property type="match status" value="1"/>
</dbReference>
<dbReference type="InterPro" id="IPR003265">
    <property type="entry name" value="HhH-GPD_domain"/>
</dbReference>
<dbReference type="Proteomes" id="UP000885664">
    <property type="component" value="Unassembled WGS sequence"/>
</dbReference>
<keyword evidence="6 7" id="KW-0326">Glycosidase</keyword>
<sequence length="210" mass="24296">MSEKLINDIRKLMDKEEIRKVVEERLVEFRRLRNEGSCEEIFSELSFCILTANYSAEGGIAIQKAVGNGFLYLQKNELTDILKRMGHRYPEKRAEFIVKNRPLLETICKMIRTGSGKKLREWLVENVHGIGMKEASHFLRNVGFSDVAIIDFHILNLLEKYGIIKKPKTLTKKKYLEIEEALEKIASEVGIGLDALDLYLWYMETGKVLK</sequence>
<comment type="similarity">
    <text evidence="7">Belongs to the type-2 OGG1 family.</text>
</comment>
<evidence type="ECO:0000256" key="6">
    <source>
        <dbReference type="ARBA" id="ARBA00023295"/>
    </source>
</evidence>
<reference evidence="9" key="1">
    <citation type="journal article" date="2020" name="mSystems">
        <title>Genome- and Community-Level Interaction Insights into Carbon Utilization and Element Cycling Functions of Hydrothermarchaeota in Hydrothermal Sediment.</title>
        <authorList>
            <person name="Zhou Z."/>
            <person name="Liu Y."/>
            <person name="Xu W."/>
            <person name="Pan J."/>
            <person name="Luo Z.H."/>
            <person name="Li M."/>
        </authorList>
    </citation>
    <scope>NUCLEOTIDE SEQUENCE [LARGE SCALE GENOMIC DNA]</scope>
    <source>
        <strain evidence="9">SpSt-1259</strain>
    </source>
</reference>
<feature type="active site" evidence="7">
    <location>
        <position position="151"/>
    </location>
</feature>
<name>A0A7C2YRH2_9CREN</name>
<dbReference type="EC" id="4.2.99.18" evidence="7"/>
<dbReference type="SMART" id="SM00478">
    <property type="entry name" value="ENDO3c"/>
    <property type="match status" value="1"/>
</dbReference>